<keyword evidence="1" id="KW-1133">Transmembrane helix</keyword>
<name>A0A6B0YXH7_9CHLR</name>
<gene>
    <name evidence="2" type="ORF">F4Y42_17940</name>
</gene>
<accession>A0A6B0YXH7</accession>
<evidence type="ECO:0000256" key="1">
    <source>
        <dbReference type="SAM" id="Phobius"/>
    </source>
</evidence>
<proteinExistence type="predicted"/>
<dbReference type="EMBL" id="VXRG01000144">
    <property type="protein sequence ID" value="MXY95327.1"/>
    <property type="molecule type" value="Genomic_DNA"/>
</dbReference>
<protein>
    <submittedName>
        <fullName evidence="2">Uncharacterized protein</fullName>
    </submittedName>
</protein>
<sequence>MEDFGSICGGAVVIFVLWAIVSKIVEGYQRSAYEEQEKMFEEWASERFSPSEVDTVNRLRKGNPFKKVKGSNWAQELIDGDRRSRQRGTSPFDKWGKEKFNDSWLATRERLCLLVSSNRTPSLDKLSDGEIKTLNDYALRDTLSEISLEPRKETEQSVQLGLEKQQCLNCGAPLINEVCIYCNTSYTQAIQ</sequence>
<evidence type="ECO:0000313" key="2">
    <source>
        <dbReference type="EMBL" id="MXY95327.1"/>
    </source>
</evidence>
<keyword evidence="1" id="KW-0812">Transmembrane</keyword>
<dbReference type="AlphaFoldDB" id="A0A6B0YXH7"/>
<comment type="caution">
    <text evidence="2">The sequence shown here is derived from an EMBL/GenBank/DDBJ whole genome shotgun (WGS) entry which is preliminary data.</text>
</comment>
<feature type="transmembrane region" description="Helical" evidence="1">
    <location>
        <begin position="6"/>
        <end position="25"/>
    </location>
</feature>
<keyword evidence="1" id="KW-0472">Membrane</keyword>
<organism evidence="2">
    <name type="scientific">Caldilineaceae bacterium SB0664_bin_27</name>
    <dbReference type="NCBI Taxonomy" id="2605260"/>
    <lineage>
        <taxon>Bacteria</taxon>
        <taxon>Bacillati</taxon>
        <taxon>Chloroflexota</taxon>
        <taxon>Caldilineae</taxon>
        <taxon>Caldilineales</taxon>
        <taxon>Caldilineaceae</taxon>
    </lineage>
</organism>
<reference evidence="2" key="1">
    <citation type="submission" date="2019-09" db="EMBL/GenBank/DDBJ databases">
        <title>Characterisation of the sponge microbiome using genome-centric metagenomics.</title>
        <authorList>
            <person name="Engelberts J.P."/>
            <person name="Robbins S.J."/>
            <person name="De Goeij J.M."/>
            <person name="Aranda M."/>
            <person name="Bell S.C."/>
            <person name="Webster N.S."/>
        </authorList>
    </citation>
    <scope>NUCLEOTIDE SEQUENCE</scope>
    <source>
        <strain evidence="2">SB0664_bin_27</strain>
    </source>
</reference>